<protein>
    <submittedName>
        <fullName evidence="2">Uncharacterized protein</fullName>
    </submittedName>
</protein>
<feature type="transmembrane region" description="Helical" evidence="1">
    <location>
        <begin position="57"/>
        <end position="84"/>
    </location>
</feature>
<accession>A0A1G9JIY7</accession>
<evidence type="ECO:0000313" key="3">
    <source>
        <dbReference type="Proteomes" id="UP000199202"/>
    </source>
</evidence>
<dbReference type="AlphaFoldDB" id="A0A1G9JIY7"/>
<gene>
    <name evidence="2" type="ORF">SAMN05421869_12560</name>
</gene>
<feature type="transmembrane region" description="Helical" evidence="1">
    <location>
        <begin position="12"/>
        <end position="32"/>
    </location>
</feature>
<dbReference type="OrthoDB" id="9944117at2"/>
<dbReference type="RefSeq" id="WP_090944506.1">
    <property type="nucleotide sequence ID" value="NZ_FNDJ01000025.1"/>
</dbReference>
<proteinExistence type="predicted"/>
<dbReference type="Proteomes" id="UP000199202">
    <property type="component" value="Unassembled WGS sequence"/>
</dbReference>
<keyword evidence="3" id="KW-1185">Reference proteome</keyword>
<dbReference type="EMBL" id="FNDJ01000025">
    <property type="protein sequence ID" value="SDL37557.1"/>
    <property type="molecule type" value="Genomic_DNA"/>
</dbReference>
<evidence type="ECO:0000313" key="2">
    <source>
        <dbReference type="EMBL" id="SDL37557.1"/>
    </source>
</evidence>
<keyword evidence="1" id="KW-0812">Transmembrane</keyword>
<sequence>MGTEAFYTTAAQVMPALVIAFGVEVAFVLQYLQHQRARAKQAGKQDLVAEADTSQEWMVMVAIGLAIVFIVGEVLAFLALGFGWFNVGMFIPIGICLLLMIGATLYVPILRVTLTATWDED</sequence>
<feature type="transmembrane region" description="Helical" evidence="1">
    <location>
        <begin position="90"/>
        <end position="109"/>
    </location>
</feature>
<keyword evidence="1" id="KW-1133">Transmembrane helix</keyword>
<organism evidence="2 3">
    <name type="scientific">Nonomuraea jiangxiensis</name>
    <dbReference type="NCBI Taxonomy" id="633440"/>
    <lineage>
        <taxon>Bacteria</taxon>
        <taxon>Bacillati</taxon>
        <taxon>Actinomycetota</taxon>
        <taxon>Actinomycetes</taxon>
        <taxon>Streptosporangiales</taxon>
        <taxon>Streptosporangiaceae</taxon>
        <taxon>Nonomuraea</taxon>
    </lineage>
</organism>
<evidence type="ECO:0000256" key="1">
    <source>
        <dbReference type="SAM" id="Phobius"/>
    </source>
</evidence>
<keyword evidence="1" id="KW-0472">Membrane</keyword>
<name>A0A1G9JIY7_9ACTN</name>
<reference evidence="2 3" key="1">
    <citation type="submission" date="2016-10" db="EMBL/GenBank/DDBJ databases">
        <authorList>
            <person name="de Groot N.N."/>
        </authorList>
    </citation>
    <scope>NUCLEOTIDE SEQUENCE [LARGE SCALE GENOMIC DNA]</scope>
    <source>
        <strain evidence="2 3">CGMCC 4.6533</strain>
    </source>
</reference>